<dbReference type="InterPro" id="IPR029145">
    <property type="entry name" value="NBAS_N"/>
</dbReference>
<protein>
    <recommendedName>
        <fullName evidence="2">Neuroblastoma-amplified sequence N-terminal domain-containing protein</fullName>
    </recommendedName>
</protein>
<dbReference type="PANTHER" id="PTHR15922:SF2">
    <property type="entry name" value="NBAS SUBUNIT OF NRZ TETHERING COMPLEX"/>
    <property type="match status" value="1"/>
</dbReference>
<dbReference type="PANTHER" id="PTHR15922">
    <property type="entry name" value="NEUROBLASTOMA-AMPLIFIED SEQUENCE"/>
    <property type="match status" value="1"/>
</dbReference>
<accession>A0AB34HG47</accession>
<keyword evidence="1" id="KW-0812">Transmembrane</keyword>
<feature type="transmembrane region" description="Helical" evidence="1">
    <location>
        <begin position="12"/>
        <end position="30"/>
    </location>
</feature>
<feature type="domain" description="Neuroblastoma-amplified sequence N-terminal" evidence="2">
    <location>
        <begin position="132"/>
        <end position="224"/>
    </location>
</feature>
<proteinExistence type="predicted"/>
<dbReference type="GO" id="GO:0070939">
    <property type="term" value="C:Dsl1/NZR complex"/>
    <property type="evidence" value="ECO:0007669"/>
    <property type="project" value="TreeGrafter"/>
</dbReference>
<evidence type="ECO:0000313" key="3">
    <source>
        <dbReference type="EMBL" id="KAJ8789875.1"/>
    </source>
</evidence>
<comment type="caution">
    <text evidence="3">The sequence shown here is derived from an EMBL/GenBank/DDBJ whole genome shotgun (WGS) entry which is preliminary data.</text>
</comment>
<evidence type="ECO:0000259" key="2">
    <source>
        <dbReference type="Pfam" id="PF15492"/>
    </source>
</evidence>
<dbReference type="Proteomes" id="UP001159641">
    <property type="component" value="Unassembled WGS sequence"/>
</dbReference>
<dbReference type="GO" id="GO:0000149">
    <property type="term" value="F:SNARE binding"/>
    <property type="evidence" value="ECO:0007669"/>
    <property type="project" value="TreeGrafter"/>
</dbReference>
<gene>
    <name evidence="3" type="ORF">J1605_021573</name>
</gene>
<keyword evidence="1" id="KW-0472">Membrane</keyword>
<evidence type="ECO:0000313" key="4">
    <source>
        <dbReference type="Proteomes" id="UP001159641"/>
    </source>
</evidence>
<keyword evidence="4" id="KW-1185">Reference proteome</keyword>
<reference evidence="3 4" key="1">
    <citation type="submission" date="2022-11" db="EMBL/GenBank/DDBJ databases">
        <title>Whole genome sequence of Eschrichtius robustus ER-17-0199.</title>
        <authorList>
            <person name="Bruniche-Olsen A."/>
            <person name="Black A.N."/>
            <person name="Fields C.J."/>
            <person name="Walden K."/>
            <person name="Dewoody J.A."/>
        </authorList>
    </citation>
    <scope>NUCLEOTIDE SEQUENCE [LARGE SCALE GENOMIC DNA]</scope>
    <source>
        <strain evidence="3">ER-17-0199</strain>
        <tissue evidence="3">Blubber</tissue>
    </source>
</reference>
<dbReference type="GO" id="GO:0006890">
    <property type="term" value="P:retrograde vesicle-mediated transport, Golgi to endoplasmic reticulum"/>
    <property type="evidence" value="ECO:0007669"/>
    <property type="project" value="TreeGrafter"/>
</dbReference>
<keyword evidence="1" id="KW-1133">Transmembrane helix</keyword>
<evidence type="ECO:0000256" key="1">
    <source>
        <dbReference type="SAM" id="Phobius"/>
    </source>
</evidence>
<dbReference type="AlphaFoldDB" id="A0AB34HG47"/>
<organism evidence="3 4">
    <name type="scientific">Eschrichtius robustus</name>
    <name type="common">California gray whale</name>
    <name type="synonym">Eschrichtius gibbosus</name>
    <dbReference type="NCBI Taxonomy" id="9764"/>
    <lineage>
        <taxon>Eukaryota</taxon>
        <taxon>Metazoa</taxon>
        <taxon>Chordata</taxon>
        <taxon>Craniata</taxon>
        <taxon>Vertebrata</taxon>
        <taxon>Euteleostomi</taxon>
        <taxon>Mammalia</taxon>
        <taxon>Eutheria</taxon>
        <taxon>Laurasiatheria</taxon>
        <taxon>Artiodactyla</taxon>
        <taxon>Whippomorpha</taxon>
        <taxon>Cetacea</taxon>
        <taxon>Mysticeti</taxon>
        <taxon>Eschrichtiidae</taxon>
        <taxon>Eschrichtius</taxon>
    </lineage>
</organism>
<sequence>MSAAVSGFTSNVAVVTLLVNFIISLFEYFSENSVDTGFVQICAVRSSPKPHRVLEKSDDNVFTFTLLCEIFSCNENISLSGSKHMLSFLELLVITGSNSKNKVPSGGTYFRQIQKVVHKSIYPPIKMKRKDVIAVPKDPKPQWRRVAWSYDCTLLAYAESTGTVRVFDLMGSELFVIIPASSLAGDLSYAIAGLIFLEYKASAQWSAELLVINYRGELRSYLVRQILNHCATREAP</sequence>
<dbReference type="EMBL" id="JAIQCJ010001387">
    <property type="protein sequence ID" value="KAJ8789875.1"/>
    <property type="molecule type" value="Genomic_DNA"/>
</dbReference>
<dbReference type="Pfam" id="PF15492">
    <property type="entry name" value="Nbas_N"/>
    <property type="match status" value="1"/>
</dbReference>
<name>A0AB34HG47_ESCRO</name>